<dbReference type="InterPro" id="IPR007433">
    <property type="entry name" value="DUF481"/>
</dbReference>
<dbReference type="RefSeq" id="WP_284189242.1">
    <property type="nucleotide sequence ID" value="NZ_BSPX01000071.1"/>
</dbReference>
<reference evidence="3" key="1">
    <citation type="journal article" date="2019" name="Int. J. Syst. Evol. Microbiol.">
        <title>The Global Catalogue of Microorganisms (GCM) 10K type strain sequencing project: providing services to taxonomists for standard genome sequencing and annotation.</title>
        <authorList>
            <consortium name="The Broad Institute Genomics Platform"/>
            <consortium name="The Broad Institute Genome Sequencing Center for Infectious Disease"/>
            <person name="Wu L."/>
            <person name="Ma J."/>
        </authorList>
    </citation>
    <scope>NUCLEOTIDE SEQUENCE [LARGE SCALE GENOMIC DNA]</scope>
    <source>
        <strain evidence="3">NBRC 102407</strain>
    </source>
</reference>
<dbReference type="Pfam" id="PF04338">
    <property type="entry name" value="DUF481"/>
    <property type="match status" value="1"/>
</dbReference>
<keyword evidence="3" id="KW-1185">Reference proteome</keyword>
<gene>
    <name evidence="2" type="ORF">GCM10007933_35490</name>
</gene>
<feature type="chain" id="PRO_5046063665" description="DUF481 domain-containing protein" evidence="1">
    <location>
        <begin position="21"/>
        <end position="257"/>
    </location>
</feature>
<evidence type="ECO:0000256" key="1">
    <source>
        <dbReference type="SAM" id="SignalP"/>
    </source>
</evidence>
<organism evidence="2 3">
    <name type="scientific">Zoogloea oryzae</name>
    <dbReference type="NCBI Taxonomy" id="310767"/>
    <lineage>
        <taxon>Bacteria</taxon>
        <taxon>Pseudomonadati</taxon>
        <taxon>Pseudomonadota</taxon>
        <taxon>Betaproteobacteria</taxon>
        <taxon>Rhodocyclales</taxon>
        <taxon>Zoogloeaceae</taxon>
        <taxon>Zoogloea</taxon>
    </lineage>
</organism>
<evidence type="ECO:0000313" key="3">
    <source>
        <dbReference type="Proteomes" id="UP001157167"/>
    </source>
</evidence>
<comment type="caution">
    <text evidence="2">The sequence shown here is derived from an EMBL/GenBank/DDBJ whole genome shotgun (WGS) entry which is preliminary data.</text>
</comment>
<name>A0ABQ6FEP8_9RHOO</name>
<sequence length="257" mass="27739">MNKISVLGIASLLACGSAFADAPPADGQWRGAGGAGMSMSTGNARNSSLNLVVDAARVTAVDKLSVYGQALFAQSKKNDDTTTTANMWRAGTRYDHNLNERVFGFGGLDLEHDQLKHLALRGVLSGGLGYHVIKSADTTWDVFGGVAYKADRYMSPGVIIDGDSRRNYSSPELILGEESTHRLTDTTSFRQRLVLFPNLRDTGEYRAIFDAGLAVAMNKTMNLTLSFQDRYDSLATSPAKQNDTLFIAGVNVKFGAQ</sequence>
<evidence type="ECO:0000313" key="2">
    <source>
        <dbReference type="EMBL" id="GLT24078.1"/>
    </source>
</evidence>
<evidence type="ECO:0008006" key="4">
    <source>
        <dbReference type="Google" id="ProtNLM"/>
    </source>
</evidence>
<feature type="signal peptide" evidence="1">
    <location>
        <begin position="1"/>
        <end position="20"/>
    </location>
</feature>
<accession>A0ABQ6FEP8</accession>
<dbReference type="Proteomes" id="UP001157167">
    <property type="component" value="Unassembled WGS sequence"/>
</dbReference>
<dbReference type="PROSITE" id="PS51257">
    <property type="entry name" value="PROKAR_LIPOPROTEIN"/>
    <property type="match status" value="1"/>
</dbReference>
<protein>
    <recommendedName>
        <fullName evidence="4">DUF481 domain-containing protein</fullName>
    </recommendedName>
</protein>
<proteinExistence type="predicted"/>
<keyword evidence="1" id="KW-0732">Signal</keyword>
<dbReference type="EMBL" id="BSPX01000071">
    <property type="protein sequence ID" value="GLT24078.1"/>
    <property type="molecule type" value="Genomic_DNA"/>
</dbReference>